<evidence type="ECO:0000313" key="1">
    <source>
        <dbReference type="EMBL" id="ABD24777.1"/>
    </source>
</evidence>
<dbReference type="DNASU" id="3915571"/>
<accession>Q2GBJ6</accession>
<dbReference type="AlphaFoldDB" id="Q2GBJ6"/>
<dbReference type="Proteomes" id="UP000009134">
    <property type="component" value="Chromosome"/>
</dbReference>
<dbReference type="SMR" id="Q2GBJ6"/>
<organism evidence="1 2">
    <name type="scientific">Novosphingobium aromaticivorans (strain ATCC 700278 / DSM 12444 / CCUG 56034 / CIP 105152 / NBRC 16084 / F199)</name>
    <dbReference type="NCBI Taxonomy" id="279238"/>
    <lineage>
        <taxon>Bacteria</taxon>
        <taxon>Pseudomonadati</taxon>
        <taxon>Pseudomonadota</taxon>
        <taxon>Alphaproteobacteria</taxon>
        <taxon>Sphingomonadales</taxon>
        <taxon>Sphingomonadaceae</taxon>
        <taxon>Novosphingobium</taxon>
    </lineage>
</organism>
<sequence length="135" mass="14514">MLIPVEDGPAIVACNTCRHSADAREDSAGTRGGAQLVAALRQVQESDARYAGVAVQEMPCLFACTDFCTIHLRAPGKVGYVLGRFTPDEDAATAILDYAVHYAASEHGRVPFKQWPQGVKGHFITRTPPQGFVAE</sequence>
<dbReference type="KEGG" id="nar:Saro_0329"/>
<reference evidence="2" key="1">
    <citation type="submission" date="2006-01" db="EMBL/GenBank/DDBJ databases">
        <title>Complete sequence of Novosphingobium aromaticivorans DSM 12444.</title>
        <authorList>
            <consortium name="US DOE Joint Genome Institute"/>
            <person name="Copeland A."/>
            <person name="Lucas S."/>
            <person name="Lapidus A."/>
            <person name="Barry K."/>
            <person name="Detter J.C."/>
            <person name="Glavina T."/>
            <person name="Hammon N."/>
            <person name="Israni S."/>
            <person name="Pitluck S."/>
            <person name="Chain P."/>
            <person name="Malfatti S."/>
            <person name="Shin M."/>
            <person name="Vergez L."/>
            <person name="Schmutz J."/>
            <person name="Larimer F."/>
            <person name="Land M."/>
            <person name="Kyrpides N."/>
            <person name="Ivanova N."/>
            <person name="Fredrickson J."/>
            <person name="Balkwill D."/>
            <person name="Romine M.F."/>
            <person name="Richardson P."/>
        </authorList>
    </citation>
    <scope>NUCLEOTIDE SEQUENCE [LARGE SCALE GENOMIC DNA]</scope>
    <source>
        <strain evidence="2">ATCC 700278 / DSM 12444 / CCUG 56034 / CIP 105152 / NBRC 16084 / F199</strain>
    </source>
</reference>
<dbReference type="STRING" id="279238.Saro_0329"/>
<dbReference type="RefSeq" id="WP_011443991.1">
    <property type="nucleotide sequence ID" value="NC_007794.1"/>
</dbReference>
<name>Q2GBJ6_NOVAD</name>
<evidence type="ECO:0008006" key="3">
    <source>
        <dbReference type="Google" id="ProtNLM"/>
    </source>
</evidence>
<protein>
    <recommendedName>
        <fullName evidence="3">Metal-binding protein</fullName>
    </recommendedName>
</protein>
<dbReference type="HOGENOM" id="CLU_125446_2_0_5"/>
<dbReference type="InterPro" id="IPR012863">
    <property type="entry name" value="DUF1636"/>
</dbReference>
<proteinExistence type="predicted"/>
<dbReference type="Pfam" id="PF07845">
    <property type="entry name" value="DUF1636"/>
    <property type="match status" value="1"/>
</dbReference>
<dbReference type="eggNOG" id="COG5469">
    <property type="taxonomic scope" value="Bacteria"/>
</dbReference>
<keyword evidence="2" id="KW-1185">Reference proteome</keyword>
<gene>
    <name evidence="1" type="ordered locus">Saro_0329</name>
</gene>
<dbReference type="EMBL" id="CP000248">
    <property type="protein sequence ID" value="ABD24777.1"/>
    <property type="molecule type" value="Genomic_DNA"/>
</dbReference>
<evidence type="ECO:0000313" key="2">
    <source>
        <dbReference type="Proteomes" id="UP000009134"/>
    </source>
</evidence>